<dbReference type="Pfam" id="PF01582">
    <property type="entry name" value="TIR"/>
    <property type="match status" value="1"/>
</dbReference>
<dbReference type="Pfam" id="PF07725">
    <property type="entry name" value="LRR_3"/>
    <property type="match status" value="1"/>
</dbReference>
<dbReference type="FunFam" id="3.40.50.10140:FF:000007">
    <property type="entry name" value="Disease resistance protein (TIR-NBS-LRR class)"/>
    <property type="match status" value="1"/>
</dbReference>
<accession>A0A087G919</accession>
<dbReference type="SUPFAM" id="SSF52200">
    <property type="entry name" value="Toll/Interleukin receptor TIR domain"/>
    <property type="match status" value="1"/>
</dbReference>
<reference evidence="7" key="1">
    <citation type="journal article" date="2015" name="Nat. Plants">
        <title>Genome expansion of Arabis alpina linked with retrotransposition and reduced symmetric DNA methylation.</title>
        <authorList>
            <person name="Willing E.M."/>
            <person name="Rawat V."/>
            <person name="Mandakova T."/>
            <person name="Maumus F."/>
            <person name="James G.V."/>
            <person name="Nordstroem K.J."/>
            <person name="Becker C."/>
            <person name="Warthmann N."/>
            <person name="Chica C."/>
            <person name="Szarzynska B."/>
            <person name="Zytnicki M."/>
            <person name="Albani M.C."/>
            <person name="Kiefer C."/>
            <person name="Bergonzi S."/>
            <person name="Castaings L."/>
            <person name="Mateos J.L."/>
            <person name="Berns M.C."/>
            <person name="Bujdoso N."/>
            <person name="Piofczyk T."/>
            <person name="de Lorenzo L."/>
            <person name="Barrero-Sicilia C."/>
            <person name="Mateos I."/>
            <person name="Piednoel M."/>
            <person name="Hagmann J."/>
            <person name="Chen-Min-Tao R."/>
            <person name="Iglesias-Fernandez R."/>
            <person name="Schuster S.C."/>
            <person name="Alonso-Blanco C."/>
            <person name="Roudier F."/>
            <person name="Carbonero P."/>
            <person name="Paz-Ares J."/>
            <person name="Davis S.J."/>
            <person name="Pecinka A."/>
            <person name="Quesneville H."/>
            <person name="Colot V."/>
            <person name="Lysak M.A."/>
            <person name="Weigel D."/>
            <person name="Coupland G."/>
            <person name="Schneeberger K."/>
        </authorList>
    </citation>
    <scope>NUCLEOTIDE SEQUENCE [LARGE SCALE GENOMIC DNA]</scope>
    <source>
        <strain evidence="7">cv. Pajares</strain>
    </source>
</reference>
<dbReference type="InterPro" id="IPR000157">
    <property type="entry name" value="TIR_dom"/>
</dbReference>
<keyword evidence="7" id="KW-1185">Reference proteome</keyword>
<dbReference type="SUPFAM" id="SSF52058">
    <property type="entry name" value="L domain-like"/>
    <property type="match status" value="1"/>
</dbReference>
<sequence>MASSSGIKRLHVFTSFHGQDVRRGFLSHLHSHFESKGITTFNDQEIERGHSIAPELVSAIRESRVLLVLLSKNYASSGWCLDELVEIMKCKEDLGQPVMTIFYQVDPSSVRKQKGDFGSAFMKTCQGKAEEVKLRWIKALTDVANIEGEHSLNWSNEAEMIKKIATDVSNKLNVTPSRDFVDGMVGLEAHLTNLNTFLRLECDDVVKMIGIWGPAGIEELEVLAKEPSWFGPGSRIIVATEDINILRAHDINDIYNVDFPSENEAIEILCLSAFKGASVQDGFEELAKKVAGFCSSLPLALDVVGKSLRGQSKNEWERQLSKLETSLDGSIENALKVGYKRLSTKDQALFLHIACFFFFCEDVDHLTNMLADCDLDVGNGLKTLADKSLVHISYCRGIVMHSLLQKLGRQIVVKQSDDPGKRQFLVDPKEIRHVLAAETGTDSLIEDLEYLPSLRLLDWNSYPRKSLPASFQPERLVELNMQFSNLEKLWDEIHPLASLKKIDLDYSYRLKEIPDLSNATNLETLSLSHCSSLVELPYSIKNLHKLKKLKMRSCEKLRVIPTNINLASLKVVDMRYCSQLGIFPDISSNIKILSARDTKIKDIPASVVGRWSRCRTLKIGSKSLERLTHIPVSVTSLDLINSDIKRIPDCIIDLPHLVDLIVENCTKLVSIPALPPSLKSLNANNCVSLKTVHCSFHSPINVLTFYNCLKLDEEARRGIIQQSVHGYLCLPAKEVPAEFTHKATGKSITIPLAPGGEATFSAPSRFKACVLLSPVENCRFISIICHLNSKEGVKINSFFSNPRLGDLSPLSEHLFIFGGDLVSQRDRGHEVDVATSEITFEFSCSYFDDKIIECGVQILTEDAKGSSNTSQVDYFNTERSSSEVENFETESNSSYLSDDLVEAYLTIGEDIIISKHTSRWSWLEKLGLKKKKKIEKTWHIANFIIAALDSKT</sequence>
<evidence type="ECO:0000256" key="3">
    <source>
        <dbReference type="ARBA" id="ARBA00022821"/>
    </source>
</evidence>
<evidence type="ECO:0000256" key="4">
    <source>
        <dbReference type="ARBA" id="ARBA00023027"/>
    </source>
</evidence>
<dbReference type="OMA" id="FMKTCQG"/>
<dbReference type="SUPFAM" id="SSF52540">
    <property type="entry name" value="P-loop containing nucleoside triphosphate hydrolases"/>
    <property type="match status" value="1"/>
</dbReference>
<evidence type="ECO:0000259" key="5">
    <source>
        <dbReference type="PROSITE" id="PS50104"/>
    </source>
</evidence>
<dbReference type="InterPro" id="IPR044974">
    <property type="entry name" value="Disease_R_plants"/>
</dbReference>
<dbReference type="PROSITE" id="PS50104">
    <property type="entry name" value="TIR"/>
    <property type="match status" value="1"/>
</dbReference>
<dbReference type="InterPro" id="IPR032675">
    <property type="entry name" value="LRR_dom_sf"/>
</dbReference>
<dbReference type="Gramene" id="KFK26371">
    <property type="protein sequence ID" value="KFK26371"/>
    <property type="gene ID" value="AALP_AA8G239800"/>
</dbReference>
<evidence type="ECO:0000313" key="6">
    <source>
        <dbReference type="EMBL" id="KFK26371.1"/>
    </source>
</evidence>
<dbReference type="SUPFAM" id="SSF46785">
    <property type="entry name" value="Winged helix' DNA-binding domain"/>
    <property type="match status" value="1"/>
</dbReference>
<evidence type="ECO:0000313" key="7">
    <source>
        <dbReference type="Proteomes" id="UP000029120"/>
    </source>
</evidence>
<organism evidence="6 7">
    <name type="scientific">Arabis alpina</name>
    <name type="common">Alpine rock-cress</name>
    <dbReference type="NCBI Taxonomy" id="50452"/>
    <lineage>
        <taxon>Eukaryota</taxon>
        <taxon>Viridiplantae</taxon>
        <taxon>Streptophyta</taxon>
        <taxon>Embryophyta</taxon>
        <taxon>Tracheophyta</taxon>
        <taxon>Spermatophyta</taxon>
        <taxon>Magnoliopsida</taxon>
        <taxon>eudicotyledons</taxon>
        <taxon>Gunneridae</taxon>
        <taxon>Pentapetalae</taxon>
        <taxon>rosids</taxon>
        <taxon>malvids</taxon>
        <taxon>Brassicales</taxon>
        <taxon>Brassicaceae</taxon>
        <taxon>Arabideae</taxon>
        <taxon>Arabis</taxon>
    </lineage>
</organism>
<dbReference type="GO" id="GO:0007165">
    <property type="term" value="P:signal transduction"/>
    <property type="evidence" value="ECO:0007669"/>
    <property type="project" value="InterPro"/>
</dbReference>
<dbReference type="InterPro" id="IPR042197">
    <property type="entry name" value="Apaf_helical"/>
</dbReference>
<dbReference type="InterPro" id="IPR027417">
    <property type="entry name" value="P-loop_NTPase"/>
</dbReference>
<gene>
    <name evidence="6" type="ordered locus">AALP_Aa8g239800</name>
</gene>
<dbReference type="OrthoDB" id="1397799at2759"/>
<dbReference type="InterPro" id="IPR058192">
    <property type="entry name" value="WHD_ROQ1-like"/>
</dbReference>
<keyword evidence="2" id="KW-0677">Repeat</keyword>
<dbReference type="InterPro" id="IPR036390">
    <property type="entry name" value="WH_DNA-bd_sf"/>
</dbReference>
<dbReference type="Gene3D" id="3.80.10.10">
    <property type="entry name" value="Ribonuclease Inhibitor"/>
    <property type="match status" value="2"/>
</dbReference>
<dbReference type="EMBL" id="CM002876">
    <property type="protein sequence ID" value="KFK26371.1"/>
    <property type="molecule type" value="Genomic_DNA"/>
</dbReference>
<keyword evidence="1" id="KW-0433">Leucine-rich repeat</keyword>
<dbReference type="Gene3D" id="3.40.50.10140">
    <property type="entry name" value="Toll/interleukin-1 receptor homology (TIR) domain"/>
    <property type="match status" value="1"/>
</dbReference>
<dbReference type="GO" id="GO:0043531">
    <property type="term" value="F:ADP binding"/>
    <property type="evidence" value="ECO:0007669"/>
    <property type="project" value="InterPro"/>
</dbReference>
<keyword evidence="4" id="KW-0520">NAD</keyword>
<dbReference type="Gene3D" id="1.10.8.430">
    <property type="entry name" value="Helical domain of apoptotic protease-activating factors"/>
    <property type="match status" value="1"/>
</dbReference>
<proteinExistence type="predicted"/>
<evidence type="ECO:0000256" key="2">
    <source>
        <dbReference type="ARBA" id="ARBA00022737"/>
    </source>
</evidence>
<dbReference type="InterPro" id="IPR011713">
    <property type="entry name" value="Leu-rich_rpt_3"/>
</dbReference>
<protein>
    <recommendedName>
        <fullName evidence="5">TIR domain-containing protein</fullName>
    </recommendedName>
</protein>
<dbReference type="Proteomes" id="UP000029120">
    <property type="component" value="Chromosome 8"/>
</dbReference>
<dbReference type="Pfam" id="PF23282">
    <property type="entry name" value="WHD_ROQ1"/>
    <property type="match status" value="1"/>
</dbReference>
<dbReference type="InterPro" id="IPR035897">
    <property type="entry name" value="Toll_tir_struct_dom_sf"/>
</dbReference>
<dbReference type="SMART" id="SM00255">
    <property type="entry name" value="TIR"/>
    <property type="match status" value="1"/>
</dbReference>
<dbReference type="GO" id="GO:0006952">
    <property type="term" value="P:defense response"/>
    <property type="evidence" value="ECO:0007669"/>
    <property type="project" value="UniProtKB-KW"/>
</dbReference>
<dbReference type="AlphaFoldDB" id="A0A087G919"/>
<feature type="domain" description="TIR" evidence="5">
    <location>
        <begin position="8"/>
        <end position="172"/>
    </location>
</feature>
<name>A0A087G919_ARAAL</name>
<evidence type="ECO:0000256" key="1">
    <source>
        <dbReference type="ARBA" id="ARBA00022614"/>
    </source>
</evidence>
<keyword evidence="3" id="KW-0611">Plant defense</keyword>
<dbReference type="PANTHER" id="PTHR11017">
    <property type="entry name" value="LEUCINE-RICH REPEAT-CONTAINING PROTEIN"/>
    <property type="match status" value="1"/>
</dbReference>
<dbReference type="PANTHER" id="PTHR11017:SF291">
    <property type="entry name" value="ADP-RIBOSYL CYCLASE_CYCLIC ADP-RIBOSE HYDROLASE-RELATED"/>
    <property type="match status" value="1"/>
</dbReference>